<feature type="transmembrane region" description="Helical" evidence="7">
    <location>
        <begin position="446"/>
        <end position="467"/>
    </location>
</feature>
<evidence type="ECO:0000313" key="8">
    <source>
        <dbReference type="EMBL" id="GAY23621.1"/>
    </source>
</evidence>
<accession>A0A292ZL71</accession>
<evidence type="ECO:0000256" key="7">
    <source>
        <dbReference type="SAM" id="Phobius"/>
    </source>
</evidence>
<feature type="transmembrane region" description="Helical" evidence="7">
    <location>
        <begin position="421"/>
        <end position="440"/>
    </location>
</feature>
<feature type="transmembrane region" description="Helical" evidence="7">
    <location>
        <begin position="178"/>
        <end position="196"/>
    </location>
</feature>
<dbReference type="EMBL" id="BEWI01000032">
    <property type="protein sequence ID" value="GAY23621.1"/>
    <property type="molecule type" value="Genomic_DNA"/>
</dbReference>
<dbReference type="CDD" id="cd13127">
    <property type="entry name" value="MATE_tuaB_like"/>
    <property type="match status" value="1"/>
</dbReference>
<feature type="transmembrane region" description="Helical" evidence="7">
    <location>
        <begin position="323"/>
        <end position="346"/>
    </location>
</feature>
<name>A0A292ZL71_SPHSA</name>
<feature type="transmembrane region" description="Helical" evidence="7">
    <location>
        <begin position="20"/>
        <end position="38"/>
    </location>
</feature>
<organism evidence="8 9">
    <name type="scientific">Sphingobium fuliginis (strain ATCC 27551)</name>
    <dbReference type="NCBI Taxonomy" id="336203"/>
    <lineage>
        <taxon>Bacteria</taxon>
        <taxon>Pseudomonadati</taxon>
        <taxon>Pseudomonadota</taxon>
        <taxon>Alphaproteobacteria</taxon>
        <taxon>Sphingomonadales</taxon>
        <taxon>Sphingomonadaceae</taxon>
        <taxon>Sphingobium</taxon>
    </lineage>
</organism>
<keyword evidence="3" id="KW-1003">Cell membrane</keyword>
<feature type="transmembrane region" description="Helical" evidence="7">
    <location>
        <begin position="384"/>
        <end position="409"/>
    </location>
</feature>
<gene>
    <name evidence="8" type="ORF">SFOMI_4199</name>
</gene>
<keyword evidence="4 7" id="KW-0812">Transmembrane</keyword>
<feature type="transmembrane region" description="Helical" evidence="7">
    <location>
        <begin position="358"/>
        <end position="378"/>
    </location>
</feature>
<protein>
    <recommendedName>
        <fullName evidence="10">Lipopolysaccharide biosynthesis protein</fullName>
    </recommendedName>
</protein>
<dbReference type="AlphaFoldDB" id="A0A292ZL71"/>
<keyword evidence="6 7" id="KW-0472">Membrane</keyword>
<reference evidence="8 9" key="2">
    <citation type="journal article" date="2013" name="Environ. Sci. Technol.">
        <title>The 4-tert-butylphenol-utilizing bacterium Sphingobium fuliginis OMI can degrade bisphenols via phenolic ring hydroxylation and meta-cleavage pathway.</title>
        <authorList>
            <person name="Ogata Y."/>
            <person name="Goda S."/>
            <person name="Toyama T."/>
            <person name="Sei K."/>
            <person name="Ike M."/>
        </authorList>
    </citation>
    <scope>NUCLEOTIDE SEQUENCE [LARGE SCALE GENOMIC DNA]</scope>
    <source>
        <strain evidence="8 9">OMI</strain>
    </source>
</reference>
<evidence type="ECO:0008006" key="10">
    <source>
        <dbReference type="Google" id="ProtNLM"/>
    </source>
</evidence>
<dbReference type="Proteomes" id="UP000221538">
    <property type="component" value="Unassembled WGS sequence"/>
</dbReference>
<feature type="transmembrane region" description="Helical" evidence="7">
    <location>
        <begin position="288"/>
        <end position="311"/>
    </location>
</feature>
<evidence type="ECO:0000256" key="4">
    <source>
        <dbReference type="ARBA" id="ARBA00022692"/>
    </source>
</evidence>
<evidence type="ECO:0000256" key="3">
    <source>
        <dbReference type="ARBA" id="ARBA00022475"/>
    </source>
</evidence>
<proteinExistence type="inferred from homology"/>
<evidence type="ECO:0000256" key="1">
    <source>
        <dbReference type="ARBA" id="ARBA00004651"/>
    </source>
</evidence>
<comment type="similarity">
    <text evidence="2">Belongs to the polysaccharide synthase family.</text>
</comment>
<reference evidence="8 9" key="1">
    <citation type="journal article" date="2013" name="Biodegradation">
        <title>Occurrence of 4-tert-butylphenol (4-t-BP) biodegradation in an aquatic sample caused by the presence of Spirodela polyrrhiza and isolation of a 4-t-BP-utilizing bacterium.</title>
        <authorList>
            <person name="Ogata Y."/>
            <person name="Toyama T."/>
            <person name="Yu N."/>
            <person name="Wang X."/>
            <person name="Sei K."/>
            <person name="Ike M."/>
        </authorList>
    </citation>
    <scope>NUCLEOTIDE SEQUENCE [LARGE SCALE GENOMIC DNA]</scope>
    <source>
        <strain evidence="8 9">OMI</strain>
    </source>
</reference>
<comment type="subcellular location">
    <subcellularLocation>
        <location evidence="1">Cell membrane</location>
        <topology evidence="1">Multi-pass membrane protein</topology>
    </subcellularLocation>
</comment>
<feature type="transmembrane region" description="Helical" evidence="7">
    <location>
        <begin position="119"/>
        <end position="141"/>
    </location>
</feature>
<dbReference type="InterPro" id="IPR050833">
    <property type="entry name" value="Poly_Biosynth_Transport"/>
</dbReference>
<evidence type="ECO:0000256" key="6">
    <source>
        <dbReference type="ARBA" id="ARBA00023136"/>
    </source>
</evidence>
<feature type="transmembrane region" description="Helical" evidence="7">
    <location>
        <begin position="85"/>
        <end position="107"/>
    </location>
</feature>
<comment type="caution">
    <text evidence="8">The sequence shown here is derived from an EMBL/GenBank/DDBJ whole genome shotgun (WGS) entry which is preliminary data.</text>
</comment>
<evidence type="ECO:0000313" key="9">
    <source>
        <dbReference type="Proteomes" id="UP000221538"/>
    </source>
</evidence>
<dbReference type="Pfam" id="PF13440">
    <property type="entry name" value="Polysacc_synt_3"/>
    <property type="match status" value="1"/>
</dbReference>
<feature type="transmembrane region" description="Helical" evidence="7">
    <location>
        <begin position="44"/>
        <end position="64"/>
    </location>
</feature>
<evidence type="ECO:0000256" key="2">
    <source>
        <dbReference type="ARBA" id="ARBA00007430"/>
    </source>
</evidence>
<dbReference type="PANTHER" id="PTHR30250:SF10">
    <property type="entry name" value="LIPOPOLYSACCHARIDE BIOSYNTHESIS PROTEIN WZXC"/>
    <property type="match status" value="1"/>
</dbReference>
<dbReference type="RefSeq" id="WP_099186500.1">
    <property type="nucleotide sequence ID" value="NZ_BEWI01000032.1"/>
</dbReference>
<sequence>MSATTGGIAGKIRSGMAWSLVESWSVQALQFLAFMIVARYVDAAALGVVAMALLAGQFFQMTVLSGISAPMVSAGRDDPDLDDTAFWIAFALGALMLLLTLACAGVAERALDQPGLAWVLRWLSIANFLSALNVVPQAWLTRALMMRPLAVRSTLSTMAGALVGIPMAMAGYGLTALVMQNLATALIGAAILWAACPRRPRFRFARQKGREIFFYSRHVTLTGIANFFNSNSDVLIVGVVLGAAAAGVYTVGKRALLAANLLLARALSRVAFPAFSQLKHDPPRLAAAFLKLVSATSLITTPAFVGMALVADPFIHLVFGPRWAGAVPVMQYLSLFGALQAVGIYNQSLMLALGKPQWQTWLAALYAVVNCTLFFATADQGPGAIAAAFTLRAWLLYPLSVLGVVLLLPIGWADYWRAVRLGLFASAAMAGCVLGARPFLVQMAPAEALTLTILTGALAYGVALLLLGRNALVQLLMFARGRYGTA</sequence>
<dbReference type="GO" id="GO:0005886">
    <property type="term" value="C:plasma membrane"/>
    <property type="evidence" value="ECO:0007669"/>
    <property type="project" value="UniProtKB-SubCell"/>
</dbReference>
<evidence type="ECO:0000256" key="5">
    <source>
        <dbReference type="ARBA" id="ARBA00022989"/>
    </source>
</evidence>
<dbReference type="PANTHER" id="PTHR30250">
    <property type="entry name" value="PST FAMILY PREDICTED COLANIC ACID TRANSPORTER"/>
    <property type="match status" value="1"/>
</dbReference>
<keyword evidence="5 7" id="KW-1133">Transmembrane helix</keyword>